<dbReference type="SUPFAM" id="SSF46689">
    <property type="entry name" value="Homeodomain-like"/>
    <property type="match status" value="1"/>
</dbReference>
<dbReference type="KEGG" id="wna:KA717_14510"/>
<dbReference type="InterPro" id="IPR009057">
    <property type="entry name" value="Homeodomain-like_sf"/>
</dbReference>
<dbReference type="Gene3D" id="1.10.10.10">
    <property type="entry name" value="Winged helix-like DNA-binding domain superfamily/Winged helix DNA-binding domain"/>
    <property type="match status" value="1"/>
</dbReference>
<dbReference type="AlphaFoldDB" id="A0A977PYF3"/>
<proteinExistence type="predicted"/>
<dbReference type="Pfam" id="PF04255">
    <property type="entry name" value="DUF433"/>
    <property type="match status" value="1"/>
</dbReference>
<accession>A0A977PYF3</accession>
<gene>
    <name evidence="1" type="ORF">KA717_14510</name>
</gene>
<dbReference type="InterPro" id="IPR036388">
    <property type="entry name" value="WH-like_DNA-bd_sf"/>
</dbReference>
<dbReference type="InterPro" id="IPR007367">
    <property type="entry name" value="DUF433"/>
</dbReference>
<name>A0A977PYF3_9CYAN</name>
<protein>
    <submittedName>
        <fullName evidence="1">DUF433 domain-containing protein</fullName>
    </submittedName>
</protein>
<reference evidence="1" key="1">
    <citation type="submission" date="2021-04" db="EMBL/GenBank/DDBJ databases">
        <title>Genome sequence of Woronichinia naegeliana from Washington state freshwater lake bloom.</title>
        <authorList>
            <person name="Dreher T.W."/>
        </authorList>
    </citation>
    <scope>NUCLEOTIDE SEQUENCE</scope>
    <source>
        <strain evidence="1">WA131</strain>
    </source>
</reference>
<organism evidence="1">
    <name type="scientific">Woronichinia naegeliana WA131</name>
    <dbReference type="NCBI Taxonomy" id="2824559"/>
    <lineage>
        <taxon>Bacteria</taxon>
        <taxon>Bacillati</taxon>
        <taxon>Cyanobacteriota</taxon>
        <taxon>Cyanophyceae</taxon>
        <taxon>Synechococcales</taxon>
        <taxon>Coelosphaeriaceae</taxon>
        <taxon>Woronichinia</taxon>
    </lineage>
</organism>
<sequence length="112" mass="13256">MNQTLTTDYKFILRDENEIPFIEGTSMKVVELVTSIHAYGWSPEELHFQYPHLSMSQIYSALAYYWEHKLEIDADVQRRFEYAEKLRLEAGISPFVKRLRSEGVIERKVILT</sequence>
<dbReference type="EMBL" id="CP073041">
    <property type="protein sequence ID" value="UXE63687.1"/>
    <property type="molecule type" value="Genomic_DNA"/>
</dbReference>
<dbReference type="Proteomes" id="UP001065613">
    <property type="component" value="Chromosome"/>
</dbReference>
<evidence type="ECO:0000313" key="1">
    <source>
        <dbReference type="EMBL" id="UXE63687.1"/>
    </source>
</evidence>